<proteinExistence type="predicted"/>
<dbReference type="Pfam" id="PF13412">
    <property type="entry name" value="HTH_24"/>
    <property type="match status" value="1"/>
</dbReference>
<dbReference type="InterPro" id="IPR019885">
    <property type="entry name" value="Tscrpt_reg_HTH_AsnC-type_CS"/>
</dbReference>
<dbReference type="InterPro" id="IPR019887">
    <property type="entry name" value="Tscrpt_reg_AsnC/Lrp_C"/>
</dbReference>
<dbReference type="GO" id="GO:0043565">
    <property type="term" value="F:sequence-specific DNA binding"/>
    <property type="evidence" value="ECO:0007669"/>
    <property type="project" value="InterPro"/>
</dbReference>
<keyword evidence="3" id="KW-0804">Transcription</keyword>
<dbReference type="AlphaFoldDB" id="A0A286G670"/>
<keyword evidence="6" id="KW-1185">Reference proteome</keyword>
<protein>
    <submittedName>
        <fullName evidence="5">Transcriptional regulator, AsnC family</fullName>
    </submittedName>
</protein>
<dbReference type="InterPro" id="IPR000485">
    <property type="entry name" value="AsnC-type_HTH_dom"/>
</dbReference>
<evidence type="ECO:0000256" key="3">
    <source>
        <dbReference type="ARBA" id="ARBA00023163"/>
    </source>
</evidence>
<dbReference type="InterPro" id="IPR011991">
    <property type="entry name" value="ArsR-like_HTH"/>
</dbReference>
<dbReference type="PROSITE" id="PS50956">
    <property type="entry name" value="HTH_ASNC_2"/>
    <property type="match status" value="1"/>
</dbReference>
<dbReference type="Gene3D" id="1.10.10.10">
    <property type="entry name" value="Winged helix-like DNA-binding domain superfamily/Winged helix DNA-binding domain"/>
    <property type="match status" value="1"/>
</dbReference>
<dbReference type="PANTHER" id="PTHR30154">
    <property type="entry name" value="LEUCINE-RESPONSIVE REGULATORY PROTEIN"/>
    <property type="match status" value="1"/>
</dbReference>
<dbReference type="OrthoDB" id="9813313at2"/>
<dbReference type="InterPro" id="IPR036390">
    <property type="entry name" value="WH_DNA-bd_sf"/>
</dbReference>
<evidence type="ECO:0000256" key="2">
    <source>
        <dbReference type="ARBA" id="ARBA00023125"/>
    </source>
</evidence>
<dbReference type="InterPro" id="IPR036388">
    <property type="entry name" value="WH-like_DNA-bd_sf"/>
</dbReference>
<sequence>MPLDRIDRRILAHLQEDADITNAALAERVGLSPSTCLRRVQRLKETGVIRRTVAVVDAEAVGRGLTAVVEVQLSHHGAPQRQDFIARVRQEPAVMQAWGVTGEPDVILVLQLATMSEYQGVIERLFANDPLVERFYTYVAVETYKSRTAVPVEA</sequence>
<dbReference type="PANTHER" id="PTHR30154:SF34">
    <property type="entry name" value="TRANSCRIPTIONAL REGULATOR AZLB"/>
    <property type="match status" value="1"/>
</dbReference>
<keyword evidence="1" id="KW-0805">Transcription regulation</keyword>
<reference evidence="5 6" key="1">
    <citation type="submission" date="2017-09" db="EMBL/GenBank/DDBJ databases">
        <authorList>
            <person name="Ehlers B."/>
            <person name="Leendertz F.H."/>
        </authorList>
    </citation>
    <scope>NUCLEOTIDE SEQUENCE [LARGE SCALE GENOMIC DNA]</scope>
    <source>
        <strain evidence="5 6">USBA 140</strain>
    </source>
</reference>
<dbReference type="InterPro" id="IPR019888">
    <property type="entry name" value="Tscrpt_reg_AsnC-like"/>
</dbReference>
<dbReference type="CDD" id="cd00090">
    <property type="entry name" value="HTH_ARSR"/>
    <property type="match status" value="1"/>
</dbReference>
<dbReference type="EMBL" id="OCNJ01000001">
    <property type="protein sequence ID" value="SOD90995.1"/>
    <property type="molecule type" value="Genomic_DNA"/>
</dbReference>
<dbReference type="Proteomes" id="UP000219621">
    <property type="component" value="Unassembled WGS sequence"/>
</dbReference>
<keyword evidence="2" id="KW-0238">DNA-binding</keyword>
<organism evidence="5 6">
    <name type="scientific">Caenispirillum bisanense</name>
    <dbReference type="NCBI Taxonomy" id="414052"/>
    <lineage>
        <taxon>Bacteria</taxon>
        <taxon>Pseudomonadati</taxon>
        <taxon>Pseudomonadota</taxon>
        <taxon>Alphaproteobacteria</taxon>
        <taxon>Rhodospirillales</taxon>
        <taxon>Novispirillaceae</taxon>
        <taxon>Caenispirillum</taxon>
    </lineage>
</organism>
<gene>
    <name evidence="5" type="ORF">SAMN05421508_101756</name>
</gene>
<feature type="domain" description="HTH asnC-type" evidence="4">
    <location>
        <begin position="3"/>
        <end position="64"/>
    </location>
</feature>
<evidence type="ECO:0000259" key="4">
    <source>
        <dbReference type="PROSITE" id="PS50956"/>
    </source>
</evidence>
<evidence type="ECO:0000256" key="1">
    <source>
        <dbReference type="ARBA" id="ARBA00023015"/>
    </source>
</evidence>
<accession>A0A286G670</accession>
<dbReference type="PRINTS" id="PR00033">
    <property type="entry name" value="HTHASNC"/>
</dbReference>
<evidence type="ECO:0000313" key="5">
    <source>
        <dbReference type="EMBL" id="SOD90995.1"/>
    </source>
</evidence>
<evidence type="ECO:0000313" key="6">
    <source>
        <dbReference type="Proteomes" id="UP000219621"/>
    </source>
</evidence>
<dbReference type="Gene3D" id="3.30.70.920">
    <property type="match status" value="1"/>
</dbReference>
<dbReference type="Pfam" id="PF01037">
    <property type="entry name" value="AsnC_trans_reg"/>
    <property type="match status" value="1"/>
</dbReference>
<name>A0A286G670_9PROT</name>
<dbReference type="SUPFAM" id="SSF54909">
    <property type="entry name" value="Dimeric alpha+beta barrel"/>
    <property type="match status" value="1"/>
</dbReference>
<dbReference type="GO" id="GO:0043200">
    <property type="term" value="P:response to amino acid"/>
    <property type="evidence" value="ECO:0007669"/>
    <property type="project" value="TreeGrafter"/>
</dbReference>
<dbReference type="SUPFAM" id="SSF46785">
    <property type="entry name" value="Winged helix' DNA-binding domain"/>
    <property type="match status" value="1"/>
</dbReference>
<dbReference type="GO" id="GO:0005829">
    <property type="term" value="C:cytosol"/>
    <property type="evidence" value="ECO:0007669"/>
    <property type="project" value="TreeGrafter"/>
</dbReference>
<dbReference type="RefSeq" id="WP_097277613.1">
    <property type="nucleotide sequence ID" value="NZ_OCNJ01000001.1"/>
</dbReference>
<dbReference type="SMART" id="SM00344">
    <property type="entry name" value="HTH_ASNC"/>
    <property type="match status" value="1"/>
</dbReference>
<dbReference type="InterPro" id="IPR011008">
    <property type="entry name" value="Dimeric_a/b-barrel"/>
</dbReference>
<dbReference type="GO" id="GO:0006355">
    <property type="term" value="P:regulation of DNA-templated transcription"/>
    <property type="evidence" value="ECO:0007669"/>
    <property type="project" value="UniProtKB-ARBA"/>
</dbReference>
<dbReference type="PROSITE" id="PS00519">
    <property type="entry name" value="HTH_ASNC_1"/>
    <property type="match status" value="1"/>
</dbReference>